<evidence type="ECO:0000256" key="1">
    <source>
        <dbReference type="SAM" id="MobiDB-lite"/>
    </source>
</evidence>
<dbReference type="InParanoid" id="B9TN90"/>
<sequence length="53" mass="5367">PPTTSATPGAKSPAASLSGEPSGRLPRQPTLTTTGPAPPLTQAQRSWPPLHTP</sequence>
<dbReference type="Proteomes" id="UP000008311">
    <property type="component" value="Unassembled WGS sequence"/>
</dbReference>
<feature type="compositionally biased region" description="Low complexity" evidence="1">
    <location>
        <begin position="28"/>
        <end position="44"/>
    </location>
</feature>
<evidence type="ECO:0000313" key="2">
    <source>
        <dbReference type="EMBL" id="EEF22674.1"/>
    </source>
</evidence>
<name>B9TN90_RICCO</name>
<accession>B9TN90</accession>
<dbReference type="AlphaFoldDB" id="B9TN90"/>
<feature type="non-terminal residue" evidence="2">
    <location>
        <position position="53"/>
    </location>
</feature>
<evidence type="ECO:0000313" key="3">
    <source>
        <dbReference type="Proteomes" id="UP000008311"/>
    </source>
</evidence>
<feature type="non-terminal residue" evidence="2">
    <location>
        <position position="1"/>
    </location>
</feature>
<proteinExistence type="predicted"/>
<organism evidence="2 3">
    <name type="scientific">Ricinus communis</name>
    <name type="common">Castor bean</name>
    <dbReference type="NCBI Taxonomy" id="3988"/>
    <lineage>
        <taxon>Eukaryota</taxon>
        <taxon>Viridiplantae</taxon>
        <taxon>Streptophyta</taxon>
        <taxon>Embryophyta</taxon>
        <taxon>Tracheophyta</taxon>
        <taxon>Spermatophyta</taxon>
        <taxon>Magnoliopsida</taxon>
        <taxon>eudicotyledons</taxon>
        <taxon>Gunneridae</taxon>
        <taxon>Pentapetalae</taxon>
        <taxon>rosids</taxon>
        <taxon>fabids</taxon>
        <taxon>Malpighiales</taxon>
        <taxon>Euphorbiaceae</taxon>
        <taxon>Acalyphoideae</taxon>
        <taxon>Acalypheae</taxon>
        <taxon>Ricinus</taxon>
    </lineage>
</organism>
<dbReference type="EMBL" id="EQ991643">
    <property type="protein sequence ID" value="EEF22674.1"/>
    <property type="molecule type" value="Genomic_DNA"/>
</dbReference>
<reference evidence="3" key="1">
    <citation type="journal article" date="2010" name="Nat. Biotechnol.">
        <title>Draft genome sequence of the oilseed species Ricinus communis.</title>
        <authorList>
            <person name="Chan A.P."/>
            <person name="Crabtree J."/>
            <person name="Zhao Q."/>
            <person name="Lorenzi H."/>
            <person name="Orvis J."/>
            <person name="Puiu D."/>
            <person name="Melake-Berhan A."/>
            <person name="Jones K.M."/>
            <person name="Redman J."/>
            <person name="Chen G."/>
            <person name="Cahoon E.B."/>
            <person name="Gedil M."/>
            <person name="Stanke M."/>
            <person name="Haas B.J."/>
            <person name="Wortman J.R."/>
            <person name="Fraser-Liggett C.M."/>
            <person name="Ravel J."/>
            <person name="Rabinowicz P.D."/>
        </authorList>
    </citation>
    <scope>NUCLEOTIDE SEQUENCE [LARGE SCALE GENOMIC DNA]</scope>
    <source>
        <strain evidence="3">cv. Hale</strain>
    </source>
</reference>
<protein>
    <submittedName>
        <fullName evidence="2">Uncharacterized protein</fullName>
    </submittedName>
</protein>
<keyword evidence="3" id="KW-1185">Reference proteome</keyword>
<feature type="region of interest" description="Disordered" evidence="1">
    <location>
        <begin position="1"/>
        <end position="53"/>
    </location>
</feature>
<gene>
    <name evidence="2" type="ORF">RCOM_2135560</name>
</gene>